<gene>
    <name evidence="1" type="ORF">XpiCFBP4643_10970</name>
</gene>
<accession>A0A2S7D2V7</accession>
<evidence type="ECO:0000313" key="2">
    <source>
        <dbReference type="Proteomes" id="UP000238191"/>
    </source>
</evidence>
<proteinExistence type="predicted"/>
<name>A0A2S7D2V7_9XANT</name>
<reference evidence="2" key="1">
    <citation type="submission" date="2016-08" db="EMBL/GenBank/DDBJ databases">
        <authorList>
            <person name="Merda D."/>
            <person name="Briand M."/>
            <person name="Taghouti G."/>
            <person name="Carrere S."/>
            <person name="Gouzy J."/>
            <person name="Portier P."/>
            <person name="Jacques M.-A."/>
            <person name="Fischer-Le Saux M."/>
        </authorList>
    </citation>
    <scope>NUCLEOTIDE SEQUENCE [LARGE SCALE GENOMIC DNA]</scope>
    <source>
        <strain evidence="2">CFBP4643</strain>
    </source>
</reference>
<sequence length="83" mass="8990">MQERVLEALARQGARSGEVSAHRQVLPTDRVLIANDRPQCYGSQRIAGQGRRVPRPIADAAQVEVLRAGVDEMPPADDVCVAT</sequence>
<protein>
    <submittedName>
        <fullName evidence="1">Uncharacterized protein</fullName>
    </submittedName>
</protein>
<dbReference type="Proteomes" id="UP000238191">
    <property type="component" value="Unassembled WGS sequence"/>
</dbReference>
<organism evidence="1 2">
    <name type="scientific">Xanthomonas pisi</name>
    <dbReference type="NCBI Taxonomy" id="56457"/>
    <lineage>
        <taxon>Bacteria</taxon>
        <taxon>Pseudomonadati</taxon>
        <taxon>Pseudomonadota</taxon>
        <taxon>Gammaproteobacteria</taxon>
        <taxon>Lysobacterales</taxon>
        <taxon>Lysobacteraceae</taxon>
        <taxon>Xanthomonas</taxon>
    </lineage>
</organism>
<dbReference type="EMBL" id="MDEI01000008">
    <property type="protein sequence ID" value="PPU68148.1"/>
    <property type="molecule type" value="Genomic_DNA"/>
</dbReference>
<comment type="caution">
    <text evidence="1">The sequence shown here is derived from an EMBL/GenBank/DDBJ whole genome shotgun (WGS) entry which is preliminary data.</text>
</comment>
<keyword evidence="2" id="KW-1185">Reference proteome</keyword>
<evidence type="ECO:0000313" key="1">
    <source>
        <dbReference type="EMBL" id="PPU68148.1"/>
    </source>
</evidence>
<dbReference type="AlphaFoldDB" id="A0A2S7D2V7"/>